<dbReference type="InterPro" id="IPR015797">
    <property type="entry name" value="NUDIX_hydrolase-like_dom_sf"/>
</dbReference>
<dbReference type="InterPro" id="IPR000086">
    <property type="entry name" value="NUDIX_hydrolase_dom"/>
</dbReference>
<dbReference type="Pfam" id="PF00293">
    <property type="entry name" value="NUDIX"/>
    <property type="match status" value="1"/>
</dbReference>
<feature type="domain" description="Nudix hydrolase" evidence="3">
    <location>
        <begin position="10"/>
        <end position="147"/>
    </location>
</feature>
<dbReference type="InterPro" id="IPR020084">
    <property type="entry name" value="NUDIX_hydrolase_CS"/>
</dbReference>
<keyword evidence="5" id="KW-1185">Reference proteome</keyword>
<sequence length="148" mass="16737">MALDLMYQTFHFSGSKIALLCGDQVLTILRDDKPGIPYPNIWDLPGGGREGNETPFACVAREVYEELGLTITPDQIHWVKSYAGIVNPDKRSVFMVGTFSQSEFDQIRFGDEGQAYKLMAIEEFLKDESIIPQLRQRLGDYMEGSYTS</sequence>
<dbReference type="RefSeq" id="WP_354366052.1">
    <property type="nucleotide sequence ID" value="NZ_JBEPLO010000028.1"/>
</dbReference>
<protein>
    <submittedName>
        <fullName evidence="4">8-oxo-dGTP diphosphatase</fullName>
        <ecNumber evidence="4">3.6.1.55</ecNumber>
    </submittedName>
</protein>
<accession>A0ABV2FK49</accession>
<dbReference type="EMBL" id="JBEPLO010000028">
    <property type="protein sequence ID" value="MET3558945.1"/>
    <property type="molecule type" value="Genomic_DNA"/>
</dbReference>
<name>A0ABV2FK49_9STRE</name>
<evidence type="ECO:0000256" key="1">
    <source>
        <dbReference type="ARBA" id="ARBA00005582"/>
    </source>
</evidence>
<evidence type="ECO:0000313" key="5">
    <source>
        <dbReference type="Proteomes" id="UP001549122"/>
    </source>
</evidence>
<comment type="caution">
    <text evidence="4">The sequence shown here is derived from an EMBL/GenBank/DDBJ whole genome shotgun (WGS) entry which is preliminary data.</text>
</comment>
<keyword evidence="2 4" id="KW-0378">Hydrolase</keyword>
<dbReference type="CDD" id="cd04682">
    <property type="entry name" value="NUDIX_Hydrolase"/>
    <property type="match status" value="1"/>
</dbReference>
<evidence type="ECO:0000256" key="2">
    <source>
        <dbReference type="ARBA" id="ARBA00022801"/>
    </source>
</evidence>
<organism evidence="4 5">
    <name type="scientific">Streptococcus rupicaprae</name>
    <dbReference type="NCBI Taxonomy" id="759619"/>
    <lineage>
        <taxon>Bacteria</taxon>
        <taxon>Bacillati</taxon>
        <taxon>Bacillota</taxon>
        <taxon>Bacilli</taxon>
        <taxon>Lactobacillales</taxon>
        <taxon>Streptococcaceae</taxon>
        <taxon>Streptococcus</taxon>
    </lineage>
</organism>
<dbReference type="SUPFAM" id="SSF55811">
    <property type="entry name" value="Nudix"/>
    <property type="match status" value="1"/>
</dbReference>
<dbReference type="PANTHER" id="PTHR43736">
    <property type="entry name" value="ADP-RIBOSE PYROPHOSPHATASE"/>
    <property type="match status" value="1"/>
</dbReference>
<dbReference type="GO" id="GO:0035539">
    <property type="term" value="F:8-oxo-7,8-dihydrodeoxyguanosine triphosphate pyrophosphatase activity"/>
    <property type="evidence" value="ECO:0007669"/>
    <property type="project" value="UniProtKB-EC"/>
</dbReference>
<dbReference type="EC" id="3.6.1.55" evidence="4"/>
<evidence type="ECO:0000259" key="3">
    <source>
        <dbReference type="PROSITE" id="PS51462"/>
    </source>
</evidence>
<comment type="similarity">
    <text evidence="1">Belongs to the Nudix hydrolase family.</text>
</comment>
<dbReference type="Gene3D" id="3.90.79.10">
    <property type="entry name" value="Nucleoside Triphosphate Pyrophosphohydrolase"/>
    <property type="match status" value="1"/>
</dbReference>
<dbReference type="PROSITE" id="PS51462">
    <property type="entry name" value="NUDIX"/>
    <property type="match status" value="1"/>
</dbReference>
<evidence type="ECO:0000313" key="4">
    <source>
        <dbReference type="EMBL" id="MET3558945.1"/>
    </source>
</evidence>
<gene>
    <name evidence="4" type="ORF">ABID29_002088</name>
</gene>
<proteinExistence type="inferred from homology"/>
<dbReference type="PROSITE" id="PS00893">
    <property type="entry name" value="NUDIX_BOX"/>
    <property type="match status" value="1"/>
</dbReference>
<dbReference type="Proteomes" id="UP001549122">
    <property type="component" value="Unassembled WGS sequence"/>
</dbReference>
<dbReference type="PANTHER" id="PTHR43736:SF1">
    <property type="entry name" value="DIHYDRONEOPTERIN TRIPHOSPHATE DIPHOSPHATASE"/>
    <property type="match status" value="1"/>
</dbReference>
<reference evidence="4 5" key="1">
    <citation type="submission" date="2024-06" db="EMBL/GenBank/DDBJ databases">
        <title>Genomic Encyclopedia of Type Strains, Phase IV (KMG-IV): sequencing the most valuable type-strain genomes for metagenomic binning, comparative biology and taxonomic classification.</title>
        <authorList>
            <person name="Goeker M."/>
        </authorList>
    </citation>
    <scope>NUCLEOTIDE SEQUENCE [LARGE SCALE GENOMIC DNA]</scope>
    <source>
        <strain evidence="4 5">DSM 28303</strain>
    </source>
</reference>